<evidence type="ECO:0000313" key="1">
    <source>
        <dbReference type="EMBL" id="KXZ48455.1"/>
    </source>
</evidence>
<gene>
    <name evidence="1" type="ORF">GPECTOR_27g625</name>
</gene>
<evidence type="ECO:0000313" key="2">
    <source>
        <dbReference type="Proteomes" id="UP000075714"/>
    </source>
</evidence>
<proteinExistence type="predicted"/>
<reference evidence="2" key="1">
    <citation type="journal article" date="2016" name="Nat. Commun.">
        <title>The Gonium pectorale genome demonstrates co-option of cell cycle regulation during the evolution of multicellularity.</title>
        <authorList>
            <person name="Hanschen E.R."/>
            <person name="Marriage T.N."/>
            <person name="Ferris P.J."/>
            <person name="Hamaji T."/>
            <person name="Toyoda A."/>
            <person name="Fujiyama A."/>
            <person name="Neme R."/>
            <person name="Noguchi H."/>
            <person name="Minakuchi Y."/>
            <person name="Suzuki M."/>
            <person name="Kawai-Toyooka H."/>
            <person name="Smith D.R."/>
            <person name="Sparks H."/>
            <person name="Anderson J."/>
            <person name="Bakaric R."/>
            <person name="Luria V."/>
            <person name="Karger A."/>
            <person name="Kirschner M.W."/>
            <person name="Durand P.M."/>
            <person name="Michod R.E."/>
            <person name="Nozaki H."/>
            <person name="Olson B.J."/>
        </authorList>
    </citation>
    <scope>NUCLEOTIDE SEQUENCE [LARGE SCALE GENOMIC DNA]</scope>
    <source>
        <strain evidence="2">NIES-2863</strain>
    </source>
</reference>
<comment type="caution">
    <text evidence="1">The sequence shown here is derived from an EMBL/GenBank/DDBJ whole genome shotgun (WGS) entry which is preliminary data.</text>
</comment>
<dbReference type="EMBL" id="LSYV01000028">
    <property type="protein sequence ID" value="KXZ48455.1"/>
    <property type="molecule type" value="Genomic_DNA"/>
</dbReference>
<dbReference type="Proteomes" id="UP000075714">
    <property type="component" value="Unassembled WGS sequence"/>
</dbReference>
<evidence type="ECO:0008006" key="3">
    <source>
        <dbReference type="Google" id="ProtNLM"/>
    </source>
</evidence>
<sequence>MAKAATWEHVWWITNNPYEAEHMRRSRVELPAARHLMIRPVGFALLNVPPRTGKQKRFVIVSKHKGDRSCLIPELKKKGLLKVADVAGKHYGGPKGLATYDAVIHVPYQVSIMGMYETLAAGGVYMLPSAKFVRRMPKMCTGSLIPRWVLEPNNIGLMEWYHTDFKEAFVYFDSWGHLASILTDPKTADLLKAKREMGRRIMARIREQSLASWRLLMQNVTSHICRRRAMSSAEVVAASVS</sequence>
<protein>
    <recommendedName>
        <fullName evidence="3">Exostosin GT47 domain-containing protein</fullName>
    </recommendedName>
</protein>
<dbReference type="AlphaFoldDB" id="A0A150GFT5"/>
<accession>A0A150GFT5</accession>
<dbReference type="OrthoDB" id="543916at2759"/>
<organism evidence="1 2">
    <name type="scientific">Gonium pectorale</name>
    <name type="common">Green alga</name>
    <dbReference type="NCBI Taxonomy" id="33097"/>
    <lineage>
        <taxon>Eukaryota</taxon>
        <taxon>Viridiplantae</taxon>
        <taxon>Chlorophyta</taxon>
        <taxon>core chlorophytes</taxon>
        <taxon>Chlorophyceae</taxon>
        <taxon>CS clade</taxon>
        <taxon>Chlamydomonadales</taxon>
        <taxon>Volvocaceae</taxon>
        <taxon>Gonium</taxon>
    </lineage>
</organism>
<keyword evidence="2" id="KW-1185">Reference proteome</keyword>
<name>A0A150GFT5_GONPE</name>